<evidence type="ECO:0000256" key="1">
    <source>
        <dbReference type="ARBA" id="ARBA00004141"/>
    </source>
</evidence>
<evidence type="ECO:0000256" key="2">
    <source>
        <dbReference type="ARBA" id="ARBA00006665"/>
    </source>
</evidence>
<reference evidence="7 8" key="1">
    <citation type="journal article" date="2012" name="Genome Biol.">
        <title>Genome and low-iron response of an oceanic diatom adapted to chronic iron limitation.</title>
        <authorList>
            <person name="Lommer M."/>
            <person name="Specht M."/>
            <person name="Roy A.S."/>
            <person name="Kraemer L."/>
            <person name="Andreson R."/>
            <person name="Gutowska M.A."/>
            <person name="Wolf J."/>
            <person name="Bergner S.V."/>
            <person name="Schilhabel M.B."/>
            <person name="Klostermeier U.C."/>
            <person name="Beiko R.G."/>
            <person name="Rosenstiel P."/>
            <person name="Hippler M."/>
            <person name="Laroche J."/>
        </authorList>
    </citation>
    <scope>NUCLEOTIDE SEQUENCE [LARGE SCALE GENOMIC DNA]</scope>
    <source>
        <strain evidence="7 8">CCMP1005</strain>
    </source>
</reference>
<feature type="transmembrane region" description="Helical" evidence="6">
    <location>
        <begin position="91"/>
        <end position="113"/>
    </location>
</feature>
<proteinExistence type="inferred from homology"/>
<evidence type="ECO:0000256" key="6">
    <source>
        <dbReference type="SAM" id="Phobius"/>
    </source>
</evidence>
<comment type="caution">
    <text evidence="7">The sequence shown here is derived from an EMBL/GenBank/DDBJ whole genome shotgun (WGS) entry which is preliminary data.</text>
</comment>
<dbReference type="InterPro" id="IPR005016">
    <property type="entry name" value="TDE1/TMS"/>
</dbReference>
<evidence type="ECO:0000256" key="5">
    <source>
        <dbReference type="ARBA" id="ARBA00023136"/>
    </source>
</evidence>
<comment type="subcellular location">
    <subcellularLocation>
        <location evidence="1">Membrane</location>
        <topology evidence="1">Multi-pass membrane protein</topology>
    </subcellularLocation>
</comment>
<protein>
    <submittedName>
        <fullName evidence="7">Uncharacterized protein</fullName>
    </submittedName>
</protein>
<keyword evidence="5 6" id="KW-0472">Membrane</keyword>
<sequence>LLDLDDPFLEYDDGDRPPAGLALSTEDGEDYLTTHSSDVWKLNAILALVSCWVAMTLTGWGAISGGETSSDAGAEEHTAANPTVGRANMTVIALGQWVALCLYAWTLLAPRLFPDRDFS</sequence>
<keyword evidence="8" id="KW-1185">Reference proteome</keyword>
<evidence type="ECO:0000313" key="7">
    <source>
        <dbReference type="EMBL" id="EJK55619.1"/>
    </source>
</evidence>
<organism evidence="7 8">
    <name type="scientific">Thalassiosira oceanica</name>
    <name type="common">Marine diatom</name>
    <dbReference type="NCBI Taxonomy" id="159749"/>
    <lineage>
        <taxon>Eukaryota</taxon>
        <taxon>Sar</taxon>
        <taxon>Stramenopiles</taxon>
        <taxon>Ochrophyta</taxon>
        <taxon>Bacillariophyta</taxon>
        <taxon>Coscinodiscophyceae</taxon>
        <taxon>Thalassiosirophycidae</taxon>
        <taxon>Thalassiosirales</taxon>
        <taxon>Thalassiosiraceae</taxon>
        <taxon>Thalassiosira</taxon>
    </lineage>
</organism>
<feature type="non-terminal residue" evidence="7">
    <location>
        <position position="1"/>
    </location>
</feature>
<evidence type="ECO:0000313" key="8">
    <source>
        <dbReference type="Proteomes" id="UP000266841"/>
    </source>
</evidence>
<evidence type="ECO:0000256" key="4">
    <source>
        <dbReference type="ARBA" id="ARBA00022989"/>
    </source>
</evidence>
<dbReference type="Proteomes" id="UP000266841">
    <property type="component" value="Unassembled WGS sequence"/>
</dbReference>
<comment type="similarity">
    <text evidence="2">Belongs to the TDE1 family.</text>
</comment>
<keyword evidence="3 6" id="KW-0812">Transmembrane</keyword>
<evidence type="ECO:0000256" key="3">
    <source>
        <dbReference type="ARBA" id="ARBA00022692"/>
    </source>
</evidence>
<keyword evidence="4 6" id="KW-1133">Transmembrane helix</keyword>
<dbReference type="EMBL" id="AGNL01033652">
    <property type="protein sequence ID" value="EJK55619.1"/>
    <property type="molecule type" value="Genomic_DNA"/>
</dbReference>
<dbReference type="OrthoDB" id="5963193at2759"/>
<name>K0RTD2_THAOC</name>
<dbReference type="GO" id="GO:0016020">
    <property type="term" value="C:membrane"/>
    <property type="evidence" value="ECO:0007669"/>
    <property type="project" value="UniProtKB-SubCell"/>
</dbReference>
<accession>K0RTD2</accession>
<gene>
    <name evidence="7" type="ORF">THAOC_24634</name>
</gene>
<feature type="transmembrane region" description="Helical" evidence="6">
    <location>
        <begin position="42"/>
        <end position="63"/>
    </location>
</feature>
<dbReference type="AlphaFoldDB" id="K0RTD2"/>
<dbReference type="Pfam" id="PF03348">
    <property type="entry name" value="Serinc"/>
    <property type="match status" value="1"/>
</dbReference>